<organism evidence="2 3">
    <name type="scientific">Lasiosphaeris hirsuta</name>
    <dbReference type="NCBI Taxonomy" id="260670"/>
    <lineage>
        <taxon>Eukaryota</taxon>
        <taxon>Fungi</taxon>
        <taxon>Dikarya</taxon>
        <taxon>Ascomycota</taxon>
        <taxon>Pezizomycotina</taxon>
        <taxon>Sordariomycetes</taxon>
        <taxon>Sordariomycetidae</taxon>
        <taxon>Sordariales</taxon>
        <taxon>Lasiosphaeriaceae</taxon>
        <taxon>Lasiosphaeris</taxon>
    </lineage>
</organism>
<feature type="repeat" description="ANK" evidence="1">
    <location>
        <begin position="20"/>
        <end position="45"/>
    </location>
</feature>
<dbReference type="Gene3D" id="1.25.40.20">
    <property type="entry name" value="Ankyrin repeat-containing domain"/>
    <property type="match status" value="1"/>
</dbReference>
<dbReference type="SUPFAM" id="SSF48403">
    <property type="entry name" value="Ankyrin repeat"/>
    <property type="match status" value="1"/>
</dbReference>
<dbReference type="InterPro" id="IPR002110">
    <property type="entry name" value="Ankyrin_rpt"/>
</dbReference>
<protein>
    <submittedName>
        <fullName evidence="2">Uncharacterized protein</fullName>
    </submittedName>
</protein>
<proteinExistence type="predicted"/>
<gene>
    <name evidence="2" type="ORF">B0H67DRAFT_591557</name>
</gene>
<dbReference type="PROSITE" id="PS50088">
    <property type="entry name" value="ANK_REPEAT"/>
    <property type="match status" value="1"/>
</dbReference>
<dbReference type="Proteomes" id="UP001172102">
    <property type="component" value="Unassembled WGS sequence"/>
</dbReference>
<name>A0AA40DLS8_9PEZI</name>
<reference evidence="2" key="1">
    <citation type="submission" date="2023-06" db="EMBL/GenBank/DDBJ databases">
        <title>Genome-scale phylogeny and comparative genomics of the fungal order Sordariales.</title>
        <authorList>
            <consortium name="Lawrence Berkeley National Laboratory"/>
            <person name="Hensen N."/>
            <person name="Bonometti L."/>
            <person name="Westerberg I."/>
            <person name="Brannstrom I.O."/>
            <person name="Guillou S."/>
            <person name="Cros-Aarteil S."/>
            <person name="Calhoun S."/>
            <person name="Haridas S."/>
            <person name="Kuo A."/>
            <person name="Mondo S."/>
            <person name="Pangilinan J."/>
            <person name="Riley R."/>
            <person name="Labutti K."/>
            <person name="Andreopoulos B."/>
            <person name="Lipzen A."/>
            <person name="Chen C."/>
            <person name="Yanf M."/>
            <person name="Daum C."/>
            <person name="Ng V."/>
            <person name="Clum A."/>
            <person name="Steindorff A."/>
            <person name="Ohm R."/>
            <person name="Martin F."/>
            <person name="Silar P."/>
            <person name="Natvig D."/>
            <person name="Lalanne C."/>
            <person name="Gautier V."/>
            <person name="Ament-Velasquez S.L."/>
            <person name="Kruys A."/>
            <person name="Hutchinson M.I."/>
            <person name="Powell A.J."/>
            <person name="Barry K."/>
            <person name="Miller A.N."/>
            <person name="Grigoriev I.V."/>
            <person name="Debuchy R."/>
            <person name="Gladieux P."/>
            <person name="Thoren M.H."/>
            <person name="Johannesson H."/>
        </authorList>
    </citation>
    <scope>NUCLEOTIDE SEQUENCE</scope>
    <source>
        <strain evidence="2">SMH4607-1</strain>
    </source>
</reference>
<sequence length="136" mass="14486">MRLPRILFAEGAQVDLVDSLGYTPLFTAVATGEHDLASLLLEKGAGWMTSTCRAVRQLGTLSVENPPNVPKVCLADPSCWESRFLGLGRALGWARENLDDDEMVDILTAAVAQVDITEQSAPAAQDPSSAESESGI</sequence>
<evidence type="ECO:0000313" key="3">
    <source>
        <dbReference type="Proteomes" id="UP001172102"/>
    </source>
</evidence>
<accession>A0AA40DLS8</accession>
<comment type="caution">
    <text evidence="2">The sequence shown here is derived from an EMBL/GenBank/DDBJ whole genome shotgun (WGS) entry which is preliminary data.</text>
</comment>
<evidence type="ECO:0000256" key="1">
    <source>
        <dbReference type="PROSITE-ProRule" id="PRU00023"/>
    </source>
</evidence>
<dbReference type="InterPro" id="IPR036770">
    <property type="entry name" value="Ankyrin_rpt-contain_sf"/>
</dbReference>
<keyword evidence="3" id="KW-1185">Reference proteome</keyword>
<dbReference type="AlphaFoldDB" id="A0AA40DLS8"/>
<dbReference type="EMBL" id="JAUKUA010000007">
    <property type="protein sequence ID" value="KAK0704508.1"/>
    <property type="molecule type" value="Genomic_DNA"/>
</dbReference>
<dbReference type="PROSITE" id="PS50297">
    <property type="entry name" value="ANK_REP_REGION"/>
    <property type="match status" value="1"/>
</dbReference>
<keyword evidence="1" id="KW-0040">ANK repeat</keyword>
<evidence type="ECO:0000313" key="2">
    <source>
        <dbReference type="EMBL" id="KAK0704508.1"/>
    </source>
</evidence>